<dbReference type="Proteomes" id="UP000324748">
    <property type="component" value="Unassembled WGS sequence"/>
</dbReference>
<dbReference type="Proteomes" id="UP000325313">
    <property type="component" value="Unassembled WGS sequence"/>
</dbReference>
<dbReference type="AlphaFoldDB" id="A0A5B0P5C0"/>
<protein>
    <submittedName>
        <fullName evidence="1">Uncharacterized protein</fullName>
    </submittedName>
</protein>
<comment type="caution">
    <text evidence="1">The sequence shown here is derived from an EMBL/GenBank/DDBJ whole genome shotgun (WGS) entry which is preliminary data.</text>
</comment>
<organism evidence="1 3">
    <name type="scientific">Puccinia graminis f. sp. tritici</name>
    <dbReference type="NCBI Taxonomy" id="56615"/>
    <lineage>
        <taxon>Eukaryota</taxon>
        <taxon>Fungi</taxon>
        <taxon>Dikarya</taxon>
        <taxon>Basidiomycota</taxon>
        <taxon>Pucciniomycotina</taxon>
        <taxon>Pucciniomycetes</taxon>
        <taxon>Pucciniales</taxon>
        <taxon>Pucciniaceae</taxon>
        <taxon>Puccinia</taxon>
    </lineage>
</organism>
<dbReference type="EMBL" id="VSWC01000079">
    <property type="protein sequence ID" value="KAA1095169.1"/>
    <property type="molecule type" value="Genomic_DNA"/>
</dbReference>
<gene>
    <name evidence="1" type="ORF">PGT21_036302</name>
    <name evidence="2" type="ORF">PGTUg99_025823</name>
</gene>
<proteinExistence type="predicted"/>
<evidence type="ECO:0000313" key="1">
    <source>
        <dbReference type="EMBL" id="KAA1095169.1"/>
    </source>
</evidence>
<evidence type="ECO:0000313" key="2">
    <source>
        <dbReference type="EMBL" id="KAA1121437.1"/>
    </source>
</evidence>
<keyword evidence="3" id="KW-1185">Reference proteome</keyword>
<accession>A0A5B0P5C0</accession>
<evidence type="ECO:0000313" key="3">
    <source>
        <dbReference type="Proteomes" id="UP000324748"/>
    </source>
</evidence>
<sequence>MVKSEQLLRPLLEQQQQLQIRDRYRHSDDEAMRHTLDLIFAQNDDNQRQDDGQEVIVLKHASDRGMTS</sequence>
<evidence type="ECO:0000313" key="4">
    <source>
        <dbReference type="Proteomes" id="UP000325313"/>
    </source>
</evidence>
<reference evidence="3 4" key="1">
    <citation type="submission" date="2019-05" db="EMBL/GenBank/DDBJ databases">
        <title>Emergence of the Ug99 lineage of the wheat stem rust pathogen through somatic hybridization.</title>
        <authorList>
            <person name="Li F."/>
            <person name="Upadhyaya N.M."/>
            <person name="Sperschneider J."/>
            <person name="Matny O."/>
            <person name="Nguyen-Phuc H."/>
            <person name="Mago R."/>
            <person name="Raley C."/>
            <person name="Miller M.E."/>
            <person name="Silverstein K.A.T."/>
            <person name="Henningsen E."/>
            <person name="Hirsch C.D."/>
            <person name="Visser B."/>
            <person name="Pretorius Z.A."/>
            <person name="Steffenson B.J."/>
            <person name="Schwessinger B."/>
            <person name="Dodds P.N."/>
            <person name="Figueroa M."/>
        </authorList>
    </citation>
    <scope>NUCLEOTIDE SEQUENCE [LARGE SCALE GENOMIC DNA]</scope>
    <source>
        <strain evidence="1">21-0</strain>
        <strain evidence="2 4">Ug99</strain>
    </source>
</reference>
<name>A0A5B0P5C0_PUCGR</name>
<dbReference type="EMBL" id="VDEP01000238">
    <property type="protein sequence ID" value="KAA1121437.1"/>
    <property type="molecule type" value="Genomic_DNA"/>
</dbReference>